<feature type="domain" description="Cytochrome C biogenesis protein transmembrane" evidence="7">
    <location>
        <begin position="15"/>
        <end position="195"/>
    </location>
</feature>
<dbReference type="Pfam" id="PF02683">
    <property type="entry name" value="DsbD_TM"/>
    <property type="match status" value="1"/>
</dbReference>
<dbReference type="OrthoDB" id="9803065at2"/>
<organism evidence="8 9">
    <name type="scientific">Glaciihabitans tibetensis</name>
    <dbReference type="NCBI Taxonomy" id="1266600"/>
    <lineage>
        <taxon>Bacteria</taxon>
        <taxon>Bacillati</taxon>
        <taxon>Actinomycetota</taxon>
        <taxon>Actinomycetes</taxon>
        <taxon>Micrococcales</taxon>
        <taxon>Microbacteriaceae</taxon>
        <taxon>Glaciihabitans</taxon>
    </lineage>
</organism>
<feature type="transmembrane region" description="Helical" evidence="6">
    <location>
        <begin position="136"/>
        <end position="161"/>
    </location>
</feature>
<feature type="transmembrane region" description="Helical" evidence="6">
    <location>
        <begin position="15"/>
        <end position="38"/>
    </location>
</feature>
<evidence type="ECO:0000256" key="6">
    <source>
        <dbReference type="SAM" id="Phobius"/>
    </source>
</evidence>
<feature type="transmembrane region" description="Helical" evidence="6">
    <location>
        <begin position="173"/>
        <end position="195"/>
    </location>
</feature>
<dbReference type="AlphaFoldDB" id="A0A2T0VAF6"/>
<feature type="transmembrane region" description="Helical" evidence="6">
    <location>
        <begin position="59"/>
        <end position="88"/>
    </location>
</feature>
<dbReference type="PANTHER" id="PTHR31272">
    <property type="entry name" value="CYTOCHROME C-TYPE BIOGENESIS PROTEIN HI_1454-RELATED"/>
    <property type="match status" value="1"/>
</dbReference>
<comment type="caution">
    <text evidence="8">The sequence shown here is derived from an EMBL/GenBank/DDBJ whole genome shotgun (WGS) entry which is preliminary data.</text>
</comment>
<evidence type="ECO:0000256" key="1">
    <source>
        <dbReference type="ARBA" id="ARBA00004141"/>
    </source>
</evidence>
<evidence type="ECO:0000256" key="4">
    <source>
        <dbReference type="ARBA" id="ARBA00022989"/>
    </source>
</evidence>
<feature type="transmembrane region" description="Helical" evidence="6">
    <location>
        <begin position="94"/>
        <end position="116"/>
    </location>
</feature>
<keyword evidence="9" id="KW-1185">Reference proteome</keyword>
<keyword evidence="5 6" id="KW-0472">Membrane</keyword>
<keyword evidence="4 6" id="KW-1133">Transmembrane helix</keyword>
<dbReference type="Proteomes" id="UP000237983">
    <property type="component" value="Unassembled WGS sequence"/>
</dbReference>
<dbReference type="EMBL" id="PVTL01000008">
    <property type="protein sequence ID" value="PRY67027.1"/>
    <property type="molecule type" value="Genomic_DNA"/>
</dbReference>
<protein>
    <submittedName>
        <fullName evidence="8">Cytochrome c-type biogenesis protein</fullName>
    </submittedName>
</protein>
<evidence type="ECO:0000256" key="2">
    <source>
        <dbReference type="ARBA" id="ARBA00006143"/>
    </source>
</evidence>
<name>A0A2T0VAF6_9MICO</name>
<gene>
    <name evidence="8" type="ORF">B0I08_108111</name>
</gene>
<keyword evidence="3 6" id="KW-0812">Transmembrane</keyword>
<proteinExistence type="inferred from homology"/>
<evidence type="ECO:0000256" key="3">
    <source>
        <dbReference type="ARBA" id="ARBA00022692"/>
    </source>
</evidence>
<dbReference type="PANTHER" id="PTHR31272:SF4">
    <property type="entry name" value="CYTOCHROME C-TYPE BIOGENESIS PROTEIN HI_1454-RELATED"/>
    <property type="match status" value="1"/>
</dbReference>
<evidence type="ECO:0000256" key="5">
    <source>
        <dbReference type="ARBA" id="ARBA00023136"/>
    </source>
</evidence>
<dbReference type="InterPro" id="IPR003834">
    <property type="entry name" value="Cyt_c_assmbl_TM_dom"/>
</dbReference>
<comment type="similarity">
    <text evidence="2">Belongs to the DsbD family.</text>
</comment>
<evidence type="ECO:0000259" key="7">
    <source>
        <dbReference type="Pfam" id="PF02683"/>
    </source>
</evidence>
<comment type="subcellular location">
    <subcellularLocation>
        <location evidence="1">Membrane</location>
        <topology evidence="1">Multi-pass membrane protein</topology>
    </subcellularLocation>
</comment>
<dbReference type="RefSeq" id="WP_106214159.1">
    <property type="nucleotide sequence ID" value="NZ_PVTL01000008.1"/>
</dbReference>
<reference evidence="8 9" key="1">
    <citation type="submission" date="2018-03" db="EMBL/GenBank/DDBJ databases">
        <title>Genomic Encyclopedia of Type Strains, Phase III (KMG-III): the genomes of soil and plant-associated and newly described type strains.</title>
        <authorList>
            <person name="Whitman W."/>
        </authorList>
    </citation>
    <scope>NUCLEOTIDE SEQUENCE [LARGE SCALE GENOMIC DNA]</scope>
    <source>
        <strain evidence="8 9">CGMCC 1.12484</strain>
    </source>
</reference>
<sequence length="246" mass="25549">MGSIGEIVLDGNFALALPIALLAGLVSFASPCVLPLVPGYLGYIGGFTGDGKPQDRRRLLAGVGLFILGFSLVFVATGVLFGTAGLLLRSWLDIITPIAGVVIIVMGLVFVGQFTFLQRTLKPQWTVATGLAGAPLLGIVFAIGWTPCLGPVLIAVNAIVFDNGDPWRGGILALAYCIGLGVPFLLVALGVSWFAGSVAFLKRNVRTINIIGGSVLVLIGVLMVTGLWRTLISSFGAVINGFVPAL</sequence>
<accession>A0A2T0VAF6</accession>
<dbReference type="GO" id="GO:0016020">
    <property type="term" value="C:membrane"/>
    <property type="evidence" value="ECO:0007669"/>
    <property type="project" value="UniProtKB-SubCell"/>
</dbReference>
<evidence type="ECO:0000313" key="9">
    <source>
        <dbReference type="Proteomes" id="UP000237983"/>
    </source>
</evidence>
<dbReference type="GO" id="GO:0017004">
    <property type="term" value="P:cytochrome complex assembly"/>
    <property type="evidence" value="ECO:0007669"/>
    <property type="project" value="InterPro"/>
</dbReference>
<evidence type="ECO:0000313" key="8">
    <source>
        <dbReference type="EMBL" id="PRY67027.1"/>
    </source>
</evidence>
<dbReference type="InterPro" id="IPR051790">
    <property type="entry name" value="Cytochrome_c-biogenesis_DsbD"/>
</dbReference>
<feature type="transmembrane region" description="Helical" evidence="6">
    <location>
        <begin position="207"/>
        <end position="228"/>
    </location>
</feature>